<protein>
    <submittedName>
        <fullName evidence="1">Uncharacterized protein</fullName>
    </submittedName>
</protein>
<dbReference type="EMBL" id="JAKJXP020000046">
    <property type="protein sequence ID" value="KAK7751706.1"/>
    <property type="molecule type" value="Genomic_DNA"/>
</dbReference>
<keyword evidence="2" id="KW-1185">Reference proteome</keyword>
<accession>A0AAN9UPL3</accession>
<reference evidence="1 2" key="1">
    <citation type="submission" date="2024-02" db="EMBL/GenBank/DDBJ databases">
        <title>De novo assembly and annotation of 12 fungi associated with fruit tree decline syndrome in Ontario, Canada.</title>
        <authorList>
            <person name="Sulman M."/>
            <person name="Ellouze W."/>
            <person name="Ilyukhin E."/>
        </authorList>
    </citation>
    <scope>NUCLEOTIDE SEQUENCE [LARGE SCALE GENOMIC DNA]</scope>
    <source>
        <strain evidence="1 2">M11/M66-122</strain>
    </source>
</reference>
<evidence type="ECO:0000313" key="1">
    <source>
        <dbReference type="EMBL" id="KAK7751706.1"/>
    </source>
</evidence>
<proteinExistence type="predicted"/>
<comment type="caution">
    <text evidence="1">The sequence shown here is derived from an EMBL/GenBank/DDBJ whole genome shotgun (WGS) entry which is preliminary data.</text>
</comment>
<dbReference type="Proteomes" id="UP001320420">
    <property type="component" value="Unassembled WGS sequence"/>
</dbReference>
<name>A0AAN9UPL3_9PEZI</name>
<evidence type="ECO:0000313" key="2">
    <source>
        <dbReference type="Proteomes" id="UP001320420"/>
    </source>
</evidence>
<sequence length="137" mass="15170">MLYRKAVGFLTEVDSNATVGRWQTQINASLPSVDELEALRIYGDGQKGFGIMPETITTRLRKSGLVWLIQPDESGRAGSMVILPVLPIRRQTTPQVSLMTMDRVNASKLSGGYKKQSVKQLDGNFGIIEAIRVYQQA</sequence>
<gene>
    <name evidence="1" type="ORF">SLS62_006367</name>
</gene>
<organism evidence="1 2">
    <name type="scientific">Diatrype stigma</name>
    <dbReference type="NCBI Taxonomy" id="117547"/>
    <lineage>
        <taxon>Eukaryota</taxon>
        <taxon>Fungi</taxon>
        <taxon>Dikarya</taxon>
        <taxon>Ascomycota</taxon>
        <taxon>Pezizomycotina</taxon>
        <taxon>Sordariomycetes</taxon>
        <taxon>Xylariomycetidae</taxon>
        <taxon>Xylariales</taxon>
        <taxon>Diatrypaceae</taxon>
        <taxon>Diatrype</taxon>
    </lineage>
</organism>
<dbReference type="AlphaFoldDB" id="A0AAN9UPL3"/>